<feature type="signal peptide" evidence="1">
    <location>
        <begin position="1"/>
        <end position="26"/>
    </location>
</feature>
<name>A0A846WWD6_9ACTN</name>
<organism evidence="4 5">
    <name type="scientific">Tsukamurella spumae</name>
    <dbReference type="NCBI Taxonomy" id="44753"/>
    <lineage>
        <taxon>Bacteria</taxon>
        <taxon>Bacillati</taxon>
        <taxon>Actinomycetota</taxon>
        <taxon>Actinomycetes</taxon>
        <taxon>Mycobacteriales</taxon>
        <taxon>Tsukamurellaceae</taxon>
        <taxon>Tsukamurella</taxon>
    </lineage>
</organism>
<sequence>MTGTIVTLMGLAVAACGQAIPGSAMAPPGDSSSVAIPAGLDIGEEKVTGYVPPQGDPDRAWIAEGNRMLEALVLPAEVEPALTFPVEGIESVPVIDWTGFTGPNDRSVLIDGAKVAVMVARADRETGSTREVRAGMYRFESDKDVESAEKSIGYEWEKHRSVAVAGANDAKSVELVAGTVESVVRVGPIILLVRARAADSAAALKLAEAALARQLPLARAFVPTAQARITALPLDRGGMLARTMGSEHPGKRDIRAIGVLTLSMLERRLLNPTVLVDYRTAGVDLVGWNVSVVARARDREAAKGFARAWSAASGNTPAAGVPVLGDAVSCAKSVSLNGFACFVVVDRYVARVLGDDLTTAHQRAAAQWLILKEAK</sequence>
<keyword evidence="5" id="KW-1185">Reference proteome</keyword>
<feature type="chain" id="PRO_5032822047" evidence="1">
    <location>
        <begin position="27"/>
        <end position="375"/>
    </location>
</feature>
<gene>
    <name evidence="4" type="ORF">HF999_03630</name>
</gene>
<dbReference type="InterPro" id="IPR056463">
    <property type="entry name" value="DUF7373_C"/>
</dbReference>
<feature type="domain" description="DUF7373" evidence="2">
    <location>
        <begin position="52"/>
        <end position="234"/>
    </location>
</feature>
<evidence type="ECO:0000259" key="3">
    <source>
        <dbReference type="Pfam" id="PF24092"/>
    </source>
</evidence>
<reference evidence="4 5" key="1">
    <citation type="submission" date="2020-04" db="EMBL/GenBank/DDBJ databases">
        <title>MicrobeNet Type strains.</title>
        <authorList>
            <person name="Nicholson A.C."/>
        </authorList>
    </citation>
    <scope>NUCLEOTIDE SEQUENCE [LARGE SCALE GENOMIC DNA]</scope>
    <source>
        <strain evidence="4 5">DSM 44113</strain>
    </source>
</reference>
<dbReference type="AlphaFoldDB" id="A0A846WWD6"/>
<evidence type="ECO:0000313" key="5">
    <source>
        <dbReference type="Proteomes" id="UP000582646"/>
    </source>
</evidence>
<dbReference type="Pfam" id="PF24088">
    <property type="entry name" value="DUF7373"/>
    <property type="match status" value="1"/>
</dbReference>
<dbReference type="Pfam" id="PF24092">
    <property type="entry name" value="DUF7373_C"/>
    <property type="match status" value="1"/>
</dbReference>
<dbReference type="RefSeq" id="WP_168544556.1">
    <property type="nucleotide sequence ID" value="NZ_JAAXOQ010000003.1"/>
</dbReference>
<dbReference type="EMBL" id="JAAXOQ010000003">
    <property type="protein sequence ID" value="NKY17467.1"/>
    <property type="molecule type" value="Genomic_DNA"/>
</dbReference>
<evidence type="ECO:0000259" key="2">
    <source>
        <dbReference type="Pfam" id="PF24088"/>
    </source>
</evidence>
<protein>
    <submittedName>
        <fullName evidence="4">Uncharacterized protein</fullName>
    </submittedName>
</protein>
<proteinExistence type="predicted"/>
<accession>A0A846WWD6</accession>
<keyword evidence="1" id="KW-0732">Signal</keyword>
<feature type="domain" description="DUF7373" evidence="3">
    <location>
        <begin position="278"/>
        <end position="372"/>
    </location>
</feature>
<evidence type="ECO:0000313" key="4">
    <source>
        <dbReference type="EMBL" id="NKY17467.1"/>
    </source>
</evidence>
<dbReference type="InterPro" id="IPR055797">
    <property type="entry name" value="DUF7373"/>
</dbReference>
<dbReference type="Proteomes" id="UP000582646">
    <property type="component" value="Unassembled WGS sequence"/>
</dbReference>
<evidence type="ECO:0000256" key="1">
    <source>
        <dbReference type="SAM" id="SignalP"/>
    </source>
</evidence>
<comment type="caution">
    <text evidence="4">The sequence shown here is derived from an EMBL/GenBank/DDBJ whole genome shotgun (WGS) entry which is preliminary data.</text>
</comment>